<evidence type="ECO:0008006" key="14">
    <source>
        <dbReference type="Google" id="ProtNLM"/>
    </source>
</evidence>
<dbReference type="InterPro" id="IPR004255">
    <property type="entry name" value="O-acyltransferase_WSD1_N"/>
</dbReference>
<comment type="pathway">
    <text evidence="1">Glycerolipid metabolism; triacylglycerol biosynthesis.</text>
</comment>
<evidence type="ECO:0000313" key="12">
    <source>
        <dbReference type="EMBL" id="KAG8462982.1"/>
    </source>
</evidence>
<evidence type="ECO:0000259" key="11">
    <source>
        <dbReference type="Pfam" id="PF06974"/>
    </source>
</evidence>
<evidence type="ECO:0000256" key="9">
    <source>
        <dbReference type="SAM" id="Phobius"/>
    </source>
</evidence>
<evidence type="ECO:0000259" key="10">
    <source>
        <dbReference type="Pfam" id="PF03007"/>
    </source>
</evidence>
<evidence type="ECO:0000256" key="2">
    <source>
        <dbReference type="ARBA" id="ARBA00005189"/>
    </source>
</evidence>
<evidence type="ECO:0000313" key="13">
    <source>
        <dbReference type="Proteomes" id="UP000751190"/>
    </source>
</evidence>
<protein>
    <recommendedName>
        <fullName evidence="14">Diacylglycerol O-acyltransferase</fullName>
    </recommendedName>
</protein>
<dbReference type="Pfam" id="PF06974">
    <property type="entry name" value="WS_DGAT_C"/>
    <property type="match status" value="1"/>
</dbReference>
<dbReference type="GO" id="GO:0047196">
    <property type="term" value="F:long-chain-alcohol O-fatty-acyltransferase activity"/>
    <property type="evidence" value="ECO:0007669"/>
    <property type="project" value="UniProtKB-EC"/>
</dbReference>
<dbReference type="EMBL" id="JAGTXO010000018">
    <property type="protein sequence ID" value="KAG8462982.1"/>
    <property type="molecule type" value="Genomic_DNA"/>
</dbReference>
<proteinExistence type="inferred from homology"/>
<evidence type="ECO:0000256" key="7">
    <source>
        <dbReference type="ARBA" id="ARBA00048109"/>
    </source>
</evidence>
<comment type="caution">
    <text evidence="12">The sequence shown here is derived from an EMBL/GenBank/DDBJ whole genome shotgun (WGS) entry which is preliminary data.</text>
</comment>
<dbReference type="Pfam" id="PF03007">
    <property type="entry name" value="WS_DGAT_cat"/>
    <property type="match status" value="1"/>
</dbReference>
<gene>
    <name evidence="12" type="ORF">KFE25_001755</name>
</gene>
<dbReference type="GO" id="GO:0004144">
    <property type="term" value="F:diacylglycerol O-acyltransferase activity"/>
    <property type="evidence" value="ECO:0007669"/>
    <property type="project" value="UniProtKB-EC"/>
</dbReference>
<keyword evidence="3" id="KW-0808">Transferase</keyword>
<evidence type="ECO:0000256" key="8">
    <source>
        <dbReference type="SAM" id="MobiDB-lite"/>
    </source>
</evidence>
<dbReference type="InterPro" id="IPR009721">
    <property type="entry name" value="O-acyltransferase_WSD1_C"/>
</dbReference>
<evidence type="ECO:0000256" key="4">
    <source>
        <dbReference type="ARBA" id="ARBA00023315"/>
    </source>
</evidence>
<dbReference type="PANTHER" id="PTHR31650">
    <property type="entry name" value="O-ACYLTRANSFERASE (WSD1-LIKE) FAMILY PROTEIN"/>
    <property type="match status" value="1"/>
</dbReference>
<dbReference type="GO" id="GO:0005886">
    <property type="term" value="C:plasma membrane"/>
    <property type="evidence" value="ECO:0007669"/>
    <property type="project" value="TreeGrafter"/>
</dbReference>
<name>A0A8J6C5V7_DIALT</name>
<dbReference type="OrthoDB" id="619536at2759"/>
<organism evidence="12 13">
    <name type="scientific">Diacronema lutheri</name>
    <name type="common">Unicellular marine alga</name>
    <name type="synonym">Monochrysis lutheri</name>
    <dbReference type="NCBI Taxonomy" id="2081491"/>
    <lineage>
        <taxon>Eukaryota</taxon>
        <taxon>Haptista</taxon>
        <taxon>Haptophyta</taxon>
        <taxon>Pavlovophyceae</taxon>
        <taxon>Pavlovales</taxon>
        <taxon>Pavlovaceae</taxon>
        <taxon>Diacronema</taxon>
    </lineage>
</organism>
<evidence type="ECO:0000256" key="3">
    <source>
        <dbReference type="ARBA" id="ARBA00022679"/>
    </source>
</evidence>
<reference evidence="12" key="1">
    <citation type="submission" date="2021-05" db="EMBL/GenBank/DDBJ databases">
        <title>The genome of the haptophyte Pavlova lutheri (Diacronema luteri, Pavlovales) - a model for lipid biosynthesis in eukaryotic algae.</title>
        <authorList>
            <person name="Hulatt C.J."/>
            <person name="Posewitz M.C."/>
        </authorList>
    </citation>
    <scope>NUCLEOTIDE SEQUENCE</scope>
    <source>
        <strain evidence="12">NIVA-4/92</strain>
    </source>
</reference>
<dbReference type="AlphaFoldDB" id="A0A8J6C5V7"/>
<feature type="transmembrane region" description="Helical" evidence="9">
    <location>
        <begin position="507"/>
        <end position="527"/>
    </location>
</feature>
<keyword evidence="9" id="KW-0812">Transmembrane</keyword>
<keyword evidence="9" id="KW-1133">Transmembrane helix</keyword>
<dbReference type="SUPFAM" id="SSF52777">
    <property type="entry name" value="CoA-dependent acyltransferases"/>
    <property type="match status" value="1"/>
</dbReference>
<comment type="catalytic activity">
    <reaction evidence="6">
        <text>a long chain fatty alcohol + a fatty acyl-CoA = a long-chain alcohol wax ester + CoA</text>
        <dbReference type="Rhea" id="RHEA:38443"/>
        <dbReference type="ChEBI" id="CHEBI:17135"/>
        <dbReference type="ChEBI" id="CHEBI:57287"/>
        <dbReference type="ChEBI" id="CHEBI:77636"/>
        <dbReference type="ChEBI" id="CHEBI:235323"/>
        <dbReference type="EC" id="2.3.1.75"/>
    </reaction>
</comment>
<dbReference type="GO" id="GO:0019432">
    <property type="term" value="P:triglyceride biosynthetic process"/>
    <property type="evidence" value="ECO:0007669"/>
    <property type="project" value="UniProtKB-UniPathway"/>
</dbReference>
<feature type="domain" description="O-acyltransferase WSD1-like N-terminal" evidence="10">
    <location>
        <begin position="50"/>
        <end position="295"/>
    </location>
</feature>
<comment type="catalytic activity">
    <reaction evidence="7">
        <text>an acyl-CoA + a 1,2-diacyl-sn-glycerol = a triacyl-sn-glycerol + CoA</text>
        <dbReference type="Rhea" id="RHEA:10868"/>
        <dbReference type="ChEBI" id="CHEBI:17815"/>
        <dbReference type="ChEBI" id="CHEBI:57287"/>
        <dbReference type="ChEBI" id="CHEBI:58342"/>
        <dbReference type="ChEBI" id="CHEBI:64615"/>
        <dbReference type="EC" id="2.3.1.20"/>
    </reaction>
</comment>
<evidence type="ECO:0000256" key="6">
    <source>
        <dbReference type="ARBA" id="ARBA00047604"/>
    </source>
</evidence>
<evidence type="ECO:0000256" key="1">
    <source>
        <dbReference type="ARBA" id="ARBA00004771"/>
    </source>
</evidence>
<dbReference type="InterPro" id="IPR045034">
    <property type="entry name" value="O-acyltransferase_WSD1-like"/>
</dbReference>
<feature type="region of interest" description="Disordered" evidence="8">
    <location>
        <begin position="177"/>
        <end position="201"/>
    </location>
</feature>
<accession>A0A8J6C5V7</accession>
<dbReference type="Proteomes" id="UP000751190">
    <property type="component" value="Unassembled WGS sequence"/>
</dbReference>
<comment type="similarity">
    <text evidence="5">In the N-terminal section; belongs to the long-chain O-acyltransferase family.</text>
</comment>
<comment type="pathway">
    <text evidence="2">Lipid metabolism.</text>
</comment>
<dbReference type="OMA" id="FNCYIIS"/>
<dbReference type="UniPathway" id="UPA00282"/>
<feature type="domain" description="O-acyltransferase WSD1 C-terminal" evidence="11">
    <location>
        <begin position="349"/>
        <end position="489"/>
    </location>
</feature>
<keyword evidence="4" id="KW-0012">Acyltransferase</keyword>
<evidence type="ECO:0000256" key="5">
    <source>
        <dbReference type="ARBA" id="ARBA00024360"/>
    </source>
</evidence>
<dbReference type="PANTHER" id="PTHR31650:SF1">
    <property type="entry name" value="WAX ESTER SYNTHASE_DIACYLGLYCEROL ACYLTRANSFERASE 4-RELATED"/>
    <property type="match status" value="1"/>
</dbReference>
<keyword evidence="13" id="KW-1185">Reference proteome</keyword>
<sequence length="533" mass="57430">MAHELLREGDEVPAGGRLDFMAKVMHTLGRVEPRYESTVVATARIDGVPDLDALRERARAELLPFWPLRSVLETPPSGGAARWRELTEADMRARIVTQLVTTRLLASRHDFDGFVGDSFALPWDWAAPLWRIELVTFADAPQQSALFVRLNHCIADGVAMLKMFLCLFDGGKANAVDPPRRRPTARAPASAGARDRTARRSSPLEPALACLPRVLRAPMAVPLGVARRFWIAVNGFAYAALLPALPGDSRTALKLPSCAGHPGLSGRRIAGTAARVPFEALHEVKEAFGCTVNDVLVACVAGAVRQYLIEATGEREAQASRAERGPRLVRALLPANLRADGSDALRALGNEWTLLGVALPVEHATPDARLREAIRRCDELKLSPELAVTLALNKLGVTLLPARVFADTTFKTMDKFSVLLSNVAGPRAPVTLLGSAVPHLAFFATSLVSTCFDVLSYAGGVYFTVLADPAVLPRGAEPLLRAVTDELDALVHAARAPARPPPFDALAWRRLVALVAVAGVLACAIRFNCLPRT</sequence>
<keyword evidence="9" id="KW-0472">Membrane</keyword>